<feature type="region of interest" description="Disordered" evidence="1">
    <location>
        <begin position="133"/>
        <end position="157"/>
    </location>
</feature>
<evidence type="ECO:0000256" key="1">
    <source>
        <dbReference type="SAM" id="MobiDB-lite"/>
    </source>
</evidence>
<organism evidence="2 3">
    <name type="scientific">Fistulina hepatica ATCC 64428</name>
    <dbReference type="NCBI Taxonomy" id="1128425"/>
    <lineage>
        <taxon>Eukaryota</taxon>
        <taxon>Fungi</taxon>
        <taxon>Dikarya</taxon>
        <taxon>Basidiomycota</taxon>
        <taxon>Agaricomycotina</taxon>
        <taxon>Agaricomycetes</taxon>
        <taxon>Agaricomycetidae</taxon>
        <taxon>Agaricales</taxon>
        <taxon>Fistulinaceae</taxon>
        <taxon>Fistulina</taxon>
    </lineage>
</organism>
<protein>
    <submittedName>
        <fullName evidence="2">Uncharacterized protein</fullName>
    </submittedName>
</protein>
<evidence type="ECO:0000313" key="2">
    <source>
        <dbReference type="EMBL" id="KIY49040.1"/>
    </source>
</evidence>
<keyword evidence="3" id="KW-1185">Reference proteome</keyword>
<evidence type="ECO:0000313" key="3">
    <source>
        <dbReference type="Proteomes" id="UP000054144"/>
    </source>
</evidence>
<name>A0A0D7AED0_9AGAR</name>
<sequence length="184" mass="19784">MATPQLSAPVQAALAVLRTTKPRPTLYTSPRRPTASLSKTKVDLRNLDLVGDRTTAASKPLSSSSRSLATLTRARIASSRVLSIIAEEQELEPENAMSPSRAPSSCFSRRASAASSVFFAPDHHPLTGRVHYRATSTSSGPTPRFASQGKTAEPMQHTPFDDADTVGLLSRFFMAVSTNVMVQK</sequence>
<accession>A0A0D7AED0</accession>
<dbReference type="AlphaFoldDB" id="A0A0D7AED0"/>
<gene>
    <name evidence="2" type="ORF">FISHEDRAFT_72995</name>
</gene>
<dbReference type="EMBL" id="KN881728">
    <property type="protein sequence ID" value="KIY49040.1"/>
    <property type="molecule type" value="Genomic_DNA"/>
</dbReference>
<proteinExistence type="predicted"/>
<reference evidence="2 3" key="1">
    <citation type="journal article" date="2015" name="Fungal Genet. Biol.">
        <title>Evolution of novel wood decay mechanisms in Agaricales revealed by the genome sequences of Fistulina hepatica and Cylindrobasidium torrendii.</title>
        <authorList>
            <person name="Floudas D."/>
            <person name="Held B.W."/>
            <person name="Riley R."/>
            <person name="Nagy L.G."/>
            <person name="Koehler G."/>
            <person name="Ransdell A.S."/>
            <person name="Younus H."/>
            <person name="Chow J."/>
            <person name="Chiniquy J."/>
            <person name="Lipzen A."/>
            <person name="Tritt A."/>
            <person name="Sun H."/>
            <person name="Haridas S."/>
            <person name="LaButti K."/>
            <person name="Ohm R.A."/>
            <person name="Kues U."/>
            <person name="Blanchette R.A."/>
            <person name="Grigoriev I.V."/>
            <person name="Minto R.E."/>
            <person name="Hibbett D.S."/>
        </authorList>
    </citation>
    <scope>NUCLEOTIDE SEQUENCE [LARGE SCALE GENOMIC DNA]</scope>
    <source>
        <strain evidence="2 3">ATCC 64428</strain>
    </source>
</reference>
<dbReference type="Proteomes" id="UP000054144">
    <property type="component" value="Unassembled WGS sequence"/>
</dbReference>